<gene>
    <name evidence="6" type="ORF">GSF22_17730</name>
</gene>
<evidence type="ECO:0000313" key="7">
    <source>
        <dbReference type="Proteomes" id="UP000823521"/>
    </source>
</evidence>
<keyword evidence="3 4" id="KW-0067">ATP-binding</keyword>
<accession>A0ABS3VTI0</accession>
<dbReference type="PANTHER" id="PTHR43585">
    <property type="entry name" value="FUMIPYRROLE BIOSYNTHESIS PROTEIN C"/>
    <property type="match status" value="1"/>
</dbReference>
<comment type="caution">
    <text evidence="6">The sequence shown here is derived from an EMBL/GenBank/DDBJ whole genome shotgun (WGS) entry which is preliminary data.</text>
</comment>
<sequence>MGGPLVVVYDRGAASGAEIAVGLRELGPVVFLVNPSAHTRRTGEVLRRLGDVVPLTGDRAADLAAVRRLAPAAVLTFSEPMLPVTARLADALDLPFHSVATTGLLTDKVRQRERLRRHGVDDVRSRPLSSIEDWPAVRDHVGLPAVVKPVHGQGSRNTYVVTDDATAYRVLAPLLPAGRVSTVLVEELLVGRPGGPFGDYVSVESHHGPQGLRHLAVTGKFPLVPPFRETGQFWPAAVTDAERQEILDLATRALTALDLGPGLTHTEIKLTGRGPRIIEVNGRLGGHINELARHAAGVDVVRLAGQLALGQPVTVPPVDQPGKVHFQHNTLAPVEPCELLSVSGAAEVRRIDGIDGFRAYARPGDRFEADVMTRHLDLLWGHCDRHTDLPALLDEAQHRICYEFRLGDGVRRLSAAELHRGWR</sequence>
<dbReference type="PROSITE" id="PS50975">
    <property type="entry name" value="ATP_GRASP"/>
    <property type="match status" value="1"/>
</dbReference>
<evidence type="ECO:0000256" key="4">
    <source>
        <dbReference type="PROSITE-ProRule" id="PRU00409"/>
    </source>
</evidence>
<protein>
    <recommendedName>
        <fullName evidence="5">ATP-grasp domain-containing protein</fullName>
    </recommendedName>
</protein>
<dbReference type="SUPFAM" id="SSF56059">
    <property type="entry name" value="Glutathione synthetase ATP-binding domain-like"/>
    <property type="match status" value="1"/>
</dbReference>
<dbReference type="InterPro" id="IPR011761">
    <property type="entry name" value="ATP-grasp"/>
</dbReference>
<evidence type="ECO:0000256" key="2">
    <source>
        <dbReference type="ARBA" id="ARBA00022741"/>
    </source>
</evidence>
<dbReference type="EMBL" id="WVUH01000148">
    <property type="protein sequence ID" value="MBO4207831.1"/>
    <property type="molecule type" value="Genomic_DNA"/>
</dbReference>
<feature type="domain" description="ATP-grasp" evidence="5">
    <location>
        <begin position="112"/>
        <end position="309"/>
    </location>
</feature>
<keyword evidence="7" id="KW-1185">Reference proteome</keyword>
<name>A0ABS3VTI0_MICEH</name>
<dbReference type="InterPro" id="IPR052032">
    <property type="entry name" value="ATP-dep_AA_Ligase"/>
</dbReference>
<proteinExistence type="predicted"/>
<keyword evidence="1" id="KW-0436">Ligase</keyword>
<dbReference type="Proteomes" id="UP000823521">
    <property type="component" value="Unassembled WGS sequence"/>
</dbReference>
<dbReference type="PANTHER" id="PTHR43585:SF2">
    <property type="entry name" value="ATP-GRASP ENZYME FSQD"/>
    <property type="match status" value="1"/>
</dbReference>
<evidence type="ECO:0000259" key="5">
    <source>
        <dbReference type="PROSITE" id="PS50975"/>
    </source>
</evidence>
<evidence type="ECO:0000256" key="1">
    <source>
        <dbReference type="ARBA" id="ARBA00022598"/>
    </source>
</evidence>
<evidence type="ECO:0000313" key="6">
    <source>
        <dbReference type="EMBL" id="MBO4207831.1"/>
    </source>
</evidence>
<keyword evidence="2 4" id="KW-0547">Nucleotide-binding</keyword>
<dbReference type="Gene3D" id="3.30.470.20">
    <property type="entry name" value="ATP-grasp fold, B domain"/>
    <property type="match status" value="1"/>
</dbReference>
<reference evidence="6 7" key="1">
    <citation type="submission" date="2019-12" db="EMBL/GenBank/DDBJ databases">
        <title>Whole genome sequencing of endophytic Actinobacterium Micromonospora sp. MPMI6T.</title>
        <authorList>
            <person name="Evv R."/>
            <person name="Podile A.R."/>
        </authorList>
    </citation>
    <scope>NUCLEOTIDE SEQUENCE [LARGE SCALE GENOMIC DNA]</scope>
    <source>
        <strain evidence="6 7">MPMI6</strain>
    </source>
</reference>
<evidence type="ECO:0000256" key="3">
    <source>
        <dbReference type="ARBA" id="ARBA00022840"/>
    </source>
</evidence>
<dbReference type="RefSeq" id="WP_208814743.1">
    <property type="nucleotide sequence ID" value="NZ_WVUH01000148.1"/>
</dbReference>
<organism evidence="6 7">
    <name type="scientific">Micromonospora echinofusca</name>
    <dbReference type="NCBI Taxonomy" id="47858"/>
    <lineage>
        <taxon>Bacteria</taxon>
        <taxon>Bacillati</taxon>
        <taxon>Actinomycetota</taxon>
        <taxon>Actinomycetes</taxon>
        <taxon>Micromonosporales</taxon>
        <taxon>Micromonosporaceae</taxon>
        <taxon>Micromonospora</taxon>
    </lineage>
</organism>